<feature type="compositionally biased region" description="Polar residues" evidence="1">
    <location>
        <begin position="145"/>
        <end position="159"/>
    </location>
</feature>
<feature type="region of interest" description="Disordered" evidence="1">
    <location>
        <begin position="139"/>
        <end position="166"/>
    </location>
</feature>
<dbReference type="Pfam" id="PF24787">
    <property type="entry name" value="TEX47"/>
    <property type="match status" value="1"/>
</dbReference>
<feature type="non-terminal residue" evidence="2">
    <location>
        <position position="193"/>
    </location>
</feature>
<dbReference type="AlphaFoldDB" id="A0A653BGX0"/>
<dbReference type="Gene3D" id="3.30.70.100">
    <property type="match status" value="1"/>
</dbReference>
<keyword evidence="3" id="KW-1185">Reference proteome</keyword>
<reference evidence="2 3" key="1">
    <citation type="submission" date="2019-01" db="EMBL/GenBank/DDBJ databases">
        <authorList>
            <person name="Sayadi A."/>
        </authorList>
    </citation>
    <scope>NUCLEOTIDE SEQUENCE [LARGE SCALE GENOMIC DNA]</scope>
</reference>
<name>A0A653BGX0_CALMS</name>
<protein>
    <submittedName>
        <fullName evidence="2">Uncharacterized protein</fullName>
    </submittedName>
</protein>
<gene>
    <name evidence="2" type="ORF">CALMAC_LOCUS830</name>
</gene>
<evidence type="ECO:0000313" key="3">
    <source>
        <dbReference type="Proteomes" id="UP000410492"/>
    </source>
</evidence>
<dbReference type="PANTHER" id="PTHR34035:SF1">
    <property type="entry name" value="TESTIS-EXPRESSED PROTEIN 47"/>
    <property type="match status" value="1"/>
</dbReference>
<dbReference type="Proteomes" id="UP000410492">
    <property type="component" value="Unassembled WGS sequence"/>
</dbReference>
<accession>A0A653BGX0</accession>
<sequence>MFKTTISAVNYEYCRERITGFLLIYSTFFIHLVEGSEDAISKHLSILLESPDHSECVGEMKILIQMSSVLKRLCPEWMICHGTPAKLLTPLDENESVANTAQILYTCLRQTYESIKIFNRRNYDLHDVRKSSVSLEPRCDKKTRNTSLSPRDGSTPSTSSHDEDEYRQHLPAMELIEALVESPYTQKLENYYE</sequence>
<evidence type="ECO:0000313" key="2">
    <source>
        <dbReference type="EMBL" id="VEN34733.1"/>
    </source>
</evidence>
<dbReference type="OrthoDB" id="548795at2759"/>
<evidence type="ECO:0000256" key="1">
    <source>
        <dbReference type="SAM" id="MobiDB-lite"/>
    </source>
</evidence>
<organism evidence="2 3">
    <name type="scientific">Callosobruchus maculatus</name>
    <name type="common">Southern cowpea weevil</name>
    <name type="synonym">Pulse bruchid</name>
    <dbReference type="NCBI Taxonomy" id="64391"/>
    <lineage>
        <taxon>Eukaryota</taxon>
        <taxon>Metazoa</taxon>
        <taxon>Ecdysozoa</taxon>
        <taxon>Arthropoda</taxon>
        <taxon>Hexapoda</taxon>
        <taxon>Insecta</taxon>
        <taxon>Pterygota</taxon>
        <taxon>Neoptera</taxon>
        <taxon>Endopterygota</taxon>
        <taxon>Coleoptera</taxon>
        <taxon>Polyphaga</taxon>
        <taxon>Cucujiformia</taxon>
        <taxon>Chrysomeloidea</taxon>
        <taxon>Chrysomelidae</taxon>
        <taxon>Bruchinae</taxon>
        <taxon>Bruchini</taxon>
        <taxon>Callosobruchus</taxon>
    </lineage>
</organism>
<proteinExistence type="predicted"/>
<dbReference type="InterPro" id="IPR055308">
    <property type="entry name" value="TEX47-like"/>
</dbReference>
<dbReference type="PANTHER" id="PTHR34035">
    <property type="entry name" value="TESTIS-EXPRESSED PROTEIN 47"/>
    <property type="match status" value="1"/>
</dbReference>
<dbReference type="SUPFAM" id="SSF54975">
    <property type="entry name" value="Acylphosphatase/BLUF domain-like"/>
    <property type="match status" value="1"/>
</dbReference>
<dbReference type="EMBL" id="CAACVG010000948">
    <property type="protein sequence ID" value="VEN34733.1"/>
    <property type="molecule type" value="Genomic_DNA"/>
</dbReference>
<dbReference type="InterPro" id="IPR036046">
    <property type="entry name" value="Acylphosphatase-like_dom_sf"/>
</dbReference>